<dbReference type="InterPro" id="IPR002744">
    <property type="entry name" value="MIP18-like"/>
</dbReference>
<dbReference type="Gene3D" id="3.30.300.130">
    <property type="entry name" value="Fe-S cluster assembly (FSCA)"/>
    <property type="match status" value="1"/>
</dbReference>
<proteinExistence type="predicted"/>
<accession>A0A1G6N4H6</accession>
<dbReference type="Proteomes" id="UP000199411">
    <property type="component" value="Unassembled WGS sequence"/>
</dbReference>
<organism evidence="2 3">
    <name type="scientific">Desulfurella multipotens</name>
    <dbReference type="NCBI Taxonomy" id="79269"/>
    <lineage>
        <taxon>Bacteria</taxon>
        <taxon>Pseudomonadati</taxon>
        <taxon>Campylobacterota</taxon>
        <taxon>Desulfurellia</taxon>
        <taxon>Desulfurellales</taxon>
        <taxon>Desulfurellaceae</taxon>
        <taxon>Desulfurella</taxon>
    </lineage>
</organism>
<dbReference type="AlphaFoldDB" id="A0A1G6N4H6"/>
<dbReference type="PANTHER" id="PTHR42831">
    <property type="entry name" value="FE-S PROTEIN MATURATION AUXILIARY FACTOR YITW"/>
    <property type="match status" value="1"/>
</dbReference>
<evidence type="ECO:0000313" key="2">
    <source>
        <dbReference type="EMBL" id="SDC62126.1"/>
    </source>
</evidence>
<dbReference type="OrthoDB" id="9805360at2"/>
<reference evidence="3" key="1">
    <citation type="submission" date="2016-10" db="EMBL/GenBank/DDBJ databases">
        <authorList>
            <person name="Varghese N."/>
            <person name="Submissions S."/>
        </authorList>
    </citation>
    <scope>NUCLEOTIDE SEQUENCE [LARGE SCALE GENOMIC DNA]</scope>
    <source>
        <strain evidence="3">DSM 8415</strain>
    </source>
</reference>
<dbReference type="RefSeq" id="WP_025392858.1">
    <property type="nucleotide sequence ID" value="NZ_FMYU01000007.1"/>
</dbReference>
<gene>
    <name evidence="2" type="ORF">SAMN05660835_01095</name>
</gene>
<dbReference type="PANTHER" id="PTHR42831:SF1">
    <property type="entry name" value="FE-S PROTEIN MATURATION AUXILIARY FACTOR YITW"/>
    <property type="match status" value="1"/>
</dbReference>
<dbReference type="InterPro" id="IPR034904">
    <property type="entry name" value="FSCA_dom_sf"/>
</dbReference>
<evidence type="ECO:0000259" key="1">
    <source>
        <dbReference type="Pfam" id="PF01883"/>
    </source>
</evidence>
<sequence length="100" mass="11285">MKLSTKEIVKALENVYDPELGLDIVSLGFLYNIVVDDDNVVFVTITLTVPGCPLHIPITEDIREKIMELGAKDVFVDVVWDPPWNPSMMSQEARKRLLGE</sequence>
<dbReference type="Pfam" id="PF01883">
    <property type="entry name" value="FeS_assembly_P"/>
    <property type="match status" value="1"/>
</dbReference>
<keyword evidence="3" id="KW-1185">Reference proteome</keyword>
<dbReference type="InterPro" id="IPR052339">
    <property type="entry name" value="Fe-S_Maturation_MIP18"/>
</dbReference>
<dbReference type="SUPFAM" id="SSF117916">
    <property type="entry name" value="Fe-S cluster assembly (FSCA) domain-like"/>
    <property type="match status" value="1"/>
</dbReference>
<dbReference type="EMBL" id="FMYU01000007">
    <property type="protein sequence ID" value="SDC62126.1"/>
    <property type="molecule type" value="Genomic_DNA"/>
</dbReference>
<evidence type="ECO:0000313" key="3">
    <source>
        <dbReference type="Proteomes" id="UP000199411"/>
    </source>
</evidence>
<feature type="domain" description="MIP18 family-like" evidence="1">
    <location>
        <begin position="6"/>
        <end position="76"/>
    </location>
</feature>
<name>A0A1G6N4H6_9BACT</name>
<protein>
    <submittedName>
        <fullName evidence="2">Metal-sulfur cluster biosynthetic enzyme</fullName>
    </submittedName>
</protein>